<evidence type="ECO:0000256" key="2">
    <source>
        <dbReference type="ARBA" id="ARBA00004651"/>
    </source>
</evidence>
<dbReference type="InterPro" id="IPR017990">
    <property type="entry name" value="Connexin_CS"/>
</dbReference>
<evidence type="ECO:0000256" key="5">
    <source>
        <dbReference type="ARBA" id="ARBA00022868"/>
    </source>
</evidence>
<feature type="domain" description="Connexin N-terminal" evidence="12">
    <location>
        <begin position="43"/>
        <end position="76"/>
    </location>
</feature>
<dbReference type="GO" id="GO:0007267">
    <property type="term" value="P:cell-cell signaling"/>
    <property type="evidence" value="ECO:0007669"/>
    <property type="project" value="TreeGrafter"/>
</dbReference>
<dbReference type="InterPro" id="IPR019570">
    <property type="entry name" value="Connexin_CCC"/>
</dbReference>
<evidence type="ECO:0000256" key="8">
    <source>
        <dbReference type="ARBA" id="ARBA00023136"/>
    </source>
</evidence>
<dbReference type="InterPro" id="IPR038359">
    <property type="entry name" value="Connexin_N_sf"/>
</dbReference>
<protein>
    <recommendedName>
        <fullName evidence="9">Gap junction protein</fullName>
    </recommendedName>
</protein>
<evidence type="ECO:0000256" key="10">
    <source>
        <dbReference type="SAM" id="MobiDB-lite"/>
    </source>
</evidence>
<dbReference type="GO" id="GO:0005243">
    <property type="term" value="F:gap junction channel activity"/>
    <property type="evidence" value="ECO:0007669"/>
    <property type="project" value="TreeGrafter"/>
</dbReference>
<dbReference type="GO" id="GO:0005922">
    <property type="term" value="C:connexin complex"/>
    <property type="evidence" value="ECO:0007669"/>
    <property type="project" value="InterPro"/>
</dbReference>
<dbReference type="FunFam" id="1.20.1440.80:FF:000001">
    <property type="entry name" value="Gap junction alpha-1"/>
    <property type="match status" value="1"/>
</dbReference>
<organism evidence="14 15">
    <name type="scientific">Electrophorus electricus</name>
    <name type="common">Electric eel</name>
    <name type="synonym">Gymnotus electricus</name>
    <dbReference type="NCBI Taxonomy" id="8005"/>
    <lineage>
        <taxon>Eukaryota</taxon>
        <taxon>Metazoa</taxon>
        <taxon>Chordata</taxon>
        <taxon>Craniata</taxon>
        <taxon>Vertebrata</taxon>
        <taxon>Euteleostomi</taxon>
        <taxon>Actinopterygii</taxon>
        <taxon>Neopterygii</taxon>
        <taxon>Teleostei</taxon>
        <taxon>Ostariophysi</taxon>
        <taxon>Gymnotiformes</taxon>
        <taxon>Gymnotoidei</taxon>
        <taxon>Gymnotidae</taxon>
        <taxon>Electrophorus</taxon>
    </lineage>
</organism>
<gene>
    <name evidence="14" type="primary">gja10b</name>
</gene>
<feature type="transmembrane region" description="Helical" evidence="11">
    <location>
        <begin position="78"/>
        <end position="100"/>
    </location>
</feature>
<feature type="domain" description="Connexin cysteine-rich" evidence="13">
    <location>
        <begin position="167"/>
        <end position="233"/>
    </location>
</feature>
<dbReference type="PRINTS" id="PR00206">
    <property type="entry name" value="CONNEXIN"/>
</dbReference>
<feature type="transmembrane region" description="Helical" evidence="11">
    <location>
        <begin position="24"/>
        <end position="41"/>
    </location>
</feature>
<dbReference type="Proteomes" id="UP000314983">
    <property type="component" value="Chromosome 8"/>
</dbReference>
<keyword evidence="7 11" id="KW-1133">Transmembrane helix</keyword>
<comment type="function">
    <text evidence="9">One gap junction consists of a cluster of closely packed pairs of transmembrane channels, the connexons, through which materials of low MW diffuse from one cell to a neighboring cell.</text>
</comment>
<keyword evidence="6" id="KW-0965">Cell junction</keyword>
<evidence type="ECO:0000259" key="13">
    <source>
        <dbReference type="SMART" id="SM01089"/>
    </source>
</evidence>
<name>A0AAY5EXX1_ELEEL</name>
<dbReference type="InterPro" id="IPR013092">
    <property type="entry name" value="Connexin_N"/>
</dbReference>
<keyword evidence="8 11" id="KW-0472">Membrane</keyword>
<keyword evidence="3" id="KW-1003">Cell membrane</keyword>
<proteinExistence type="inferred from homology"/>
<evidence type="ECO:0000256" key="1">
    <source>
        <dbReference type="ARBA" id="ARBA00004610"/>
    </source>
</evidence>
<evidence type="ECO:0000256" key="6">
    <source>
        <dbReference type="ARBA" id="ARBA00022949"/>
    </source>
</evidence>
<dbReference type="AlphaFoldDB" id="A0AAY5EXX1"/>
<dbReference type="PROSITE" id="PS00407">
    <property type="entry name" value="CONNEXINS_1"/>
    <property type="match status" value="1"/>
</dbReference>
<evidence type="ECO:0000256" key="11">
    <source>
        <dbReference type="SAM" id="Phobius"/>
    </source>
</evidence>
<comment type="subcellular location">
    <subcellularLocation>
        <location evidence="1">Cell junction</location>
        <location evidence="1">Gap junction</location>
    </subcellularLocation>
    <subcellularLocation>
        <location evidence="2 9">Cell membrane</location>
        <topology evidence="2 9">Multi-pass membrane protein</topology>
    </subcellularLocation>
</comment>
<dbReference type="SMART" id="SM01089">
    <property type="entry name" value="Connexin_CCC"/>
    <property type="match status" value="1"/>
</dbReference>
<dbReference type="Ensembl" id="ENSEEET00000060990.1">
    <property type="protein sequence ID" value="ENSEEEP00000061572.1"/>
    <property type="gene ID" value="ENSEEEG00000027618.1"/>
</dbReference>
<dbReference type="GeneTree" id="ENSGT01150000286954"/>
<evidence type="ECO:0000313" key="14">
    <source>
        <dbReference type="Ensembl" id="ENSEEEP00000061572.1"/>
    </source>
</evidence>
<dbReference type="InterPro" id="IPR000500">
    <property type="entry name" value="Connexin"/>
</dbReference>
<evidence type="ECO:0000256" key="3">
    <source>
        <dbReference type="ARBA" id="ARBA00022475"/>
    </source>
</evidence>
<evidence type="ECO:0000259" key="12">
    <source>
        <dbReference type="SMART" id="SM00037"/>
    </source>
</evidence>
<feature type="compositionally biased region" description="Low complexity" evidence="10">
    <location>
        <begin position="432"/>
        <end position="444"/>
    </location>
</feature>
<accession>A0AAY5EXX1</accession>
<feature type="region of interest" description="Disordered" evidence="10">
    <location>
        <begin position="351"/>
        <end position="461"/>
    </location>
</feature>
<dbReference type="PROSITE" id="PS00408">
    <property type="entry name" value="CONNEXINS_2"/>
    <property type="match status" value="1"/>
</dbReference>
<dbReference type="SMART" id="SM00037">
    <property type="entry name" value="CNX"/>
    <property type="match status" value="1"/>
</dbReference>
<evidence type="ECO:0000256" key="7">
    <source>
        <dbReference type="ARBA" id="ARBA00022989"/>
    </source>
</evidence>
<keyword evidence="5 9" id="KW-0303">Gap junction</keyword>
<feature type="transmembrane region" description="Helical" evidence="11">
    <location>
        <begin position="211"/>
        <end position="231"/>
    </location>
</feature>
<evidence type="ECO:0000256" key="9">
    <source>
        <dbReference type="RuleBase" id="RU000630"/>
    </source>
</evidence>
<reference evidence="14" key="3">
    <citation type="submission" date="2025-09" db="UniProtKB">
        <authorList>
            <consortium name="Ensembl"/>
        </authorList>
    </citation>
    <scope>IDENTIFICATION</scope>
</reference>
<comment type="similarity">
    <text evidence="9">Belongs to the connexin family.</text>
</comment>
<dbReference type="PANTHER" id="PTHR11984:SF9">
    <property type="entry name" value="GAP JUNCTION ALPHA-10 PROTEIN"/>
    <property type="match status" value="1"/>
</dbReference>
<comment type="subunit">
    <text evidence="9">A connexon is composed of a hexamer of connexins.</text>
</comment>
<reference evidence="14 15" key="1">
    <citation type="submission" date="2020-05" db="EMBL/GenBank/DDBJ databases">
        <title>Electrophorus electricus (electric eel) genome, fEleEle1, primary haplotype.</title>
        <authorList>
            <person name="Myers G."/>
            <person name="Meyer A."/>
            <person name="Fedrigo O."/>
            <person name="Formenti G."/>
            <person name="Rhie A."/>
            <person name="Tracey A."/>
            <person name="Sims Y."/>
            <person name="Jarvis E.D."/>
        </authorList>
    </citation>
    <scope>NUCLEOTIDE SEQUENCE [LARGE SCALE GENOMIC DNA]</scope>
</reference>
<sequence>MGDWNLLGGILEDVHAHSTMVGKIWLTILFIFRMLVLGIAAEDVWEDEQSEFVCNTEQPGCRNVCYDGAFPISLIRYWVLQIVFVSSPSLAYMGHALYRLRTLEKERYRKRALLKVELECACVGAPDEQRRLEKELKTLEQKKVRRAPLRGALLRTYVFHILTRSMVEVSFIVGQCALYGVGLAPIYKCKKDPCPNIVDCFVSRPTEKSVFMTFMLVIAGISLFLNILEILHLGMKKIKQGIYGSQHSGYDDCIYRSKKNSMVQQTCAFTNSSPQKLMHVTQTFYTMVPNKKVEALPLYIPANAPPPIFEARNRDVPLGLEHHSGQLHLSSQPEIQVLHQEQAAELSYKMENRGPSYNSDNSKPKGSGALRNLQSSSMENLPCLRPASRKHSRVSRHMDLSEESDVLDTDHCSHTRKASFLSRGMSESGLASPSDESMSGSESGIKQLSRGESLSVTPPFASGRRMSMSMILELSCIMKK</sequence>
<dbReference type="PANTHER" id="PTHR11984">
    <property type="entry name" value="CONNEXIN"/>
    <property type="match status" value="1"/>
</dbReference>
<keyword evidence="15" id="KW-1185">Reference proteome</keyword>
<evidence type="ECO:0000256" key="4">
    <source>
        <dbReference type="ARBA" id="ARBA00022692"/>
    </source>
</evidence>
<dbReference type="Gene3D" id="1.20.1440.80">
    <property type="entry name" value="Gap junction channel protein cysteine-rich domain"/>
    <property type="match status" value="1"/>
</dbReference>
<evidence type="ECO:0000313" key="15">
    <source>
        <dbReference type="Proteomes" id="UP000314983"/>
    </source>
</evidence>
<reference evidence="14" key="2">
    <citation type="submission" date="2025-08" db="UniProtKB">
        <authorList>
            <consortium name="Ensembl"/>
        </authorList>
    </citation>
    <scope>IDENTIFICATION</scope>
</reference>
<keyword evidence="4 9" id="KW-0812">Transmembrane</keyword>
<dbReference type="Pfam" id="PF00029">
    <property type="entry name" value="Connexin"/>
    <property type="match status" value="1"/>
</dbReference>